<dbReference type="Pfam" id="PF01022">
    <property type="entry name" value="HTH_5"/>
    <property type="match status" value="1"/>
</dbReference>
<evidence type="ECO:0000313" key="3">
    <source>
        <dbReference type="Proteomes" id="UP000663929"/>
    </source>
</evidence>
<dbReference type="Proteomes" id="UP000663929">
    <property type="component" value="Chromosome"/>
</dbReference>
<proteinExistence type="predicted"/>
<accession>A0A8A4TNE5</accession>
<dbReference type="CDD" id="cd00090">
    <property type="entry name" value="HTH_ARSR"/>
    <property type="match status" value="1"/>
</dbReference>
<dbReference type="AlphaFoldDB" id="A0A8A4TNE5"/>
<organism evidence="2 3">
    <name type="scientific">Sulfidibacter corallicola</name>
    <dbReference type="NCBI Taxonomy" id="2818388"/>
    <lineage>
        <taxon>Bacteria</taxon>
        <taxon>Pseudomonadati</taxon>
        <taxon>Acidobacteriota</taxon>
        <taxon>Holophagae</taxon>
        <taxon>Acanthopleuribacterales</taxon>
        <taxon>Acanthopleuribacteraceae</taxon>
        <taxon>Sulfidibacter</taxon>
    </lineage>
</organism>
<dbReference type="Gene3D" id="1.10.10.10">
    <property type="entry name" value="Winged helix-like DNA-binding domain superfamily/Winged helix DNA-binding domain"/>
    <property type="match status" value="1"/>
</dbReference>
<dbReference type="GO" id="GO:0003700">
    <property type="term" value="F:DNA-binding transcription factor activity"/>
    <property type="evidence" value="ECO:0007669"/>
    <property type="project" value="InterPro"/>
</dbReference>
<sequence length="208" mass="23251">MTHAHWNQSLLGPTRWQLVCHLRRKPRHVKELAELLGVTSNAIRPHLVSLERDRLVRVSGRVQSGGKPALVYEITEIAEQLFPKAFGLILKHLVASMRDQLEPDDLEQIVADTACRLARLFPPARGSIRERMNYAVEAVIHLGGLAELEETERGFAIQGYSCPLAEAADCNPEVCRLAAVLLGELTGLEIAEVCDKEKVACRFEYFSE</sequence>
<name>A0A8A4TNE5_SULCO</name>
<dbReference type="KEGG" id="scor:J3U87_00630"/>
<dbReference type="InterPro" id="IPR011991">
    <property type="entry name" value="ArsR-like_HTH"/>
</dbReference>
<reference evidence="2" key="1">
    <citation type="submission" date="2021-03" db="EMBL/GenBank/DDBJ databases">
        <title>Acanthopleuribacteraceae sp. M133.</title>
        <authorList>
            <person name="Wang G."/>
        </authorList>
    </citation>
    <scope>NUCLEOTIDE SEQUENCE</scope>
    <source>
        <strain evidence="2">M133</strain>
    </source>
</reference>
<keyword evidence="3" id="KW-1185">Reference proteome</keyword>
<evidence type="ECO:0000313" key="2">
    <source>
        <dbReference type="EMBL" id="QTD50947.1"/>
    </source>
</evidence>
<feature type="domain" description="HTH arsR-type" evidence="1">
    <location>
        <begin position="13"/>
        <end position="57"/>
    </location>
</feature>
<dbReference type="EMBL" id="CP071793">
    <property type="protein sequence ID" value="QTD50947.1"/>
    <property type="molecule type" value="Genomic_DNA"/>
</dbReference>
<dbReference type="InterPro" id="IPR001845">
    <property type="entry name" value="HTH_ArsR_DNA-bd_dom"/>
</dbReference>
<evidence type="ECO:0000259" key="1">
    <source>
        <dbReference type="Pfam" id="PF01022"/>
    </source>
</evidence>
<gene>
    <name evidence="2" type="ORF">J3U87_00630</name>
</gene>
<protein>
    <submittedName>
        <fullName evidence="2">ArsR family transcriptional regulator</fullName>
    </submittedName>
</protein>
<dbReference type="InterPro" id="IPR036388">
    <property type="entry name" value="WH-like_DNA-bd_sf"/>
</dbReference>
<dbReference type="RefSeq" id="WP_237381084.1">
    <property type="nucleotide sequence ID" value="NZ_CP071793.1"/>
</dbReference>
<dbReference type="SUPFAM" id="SSF46785">
    <property type="entry name" value="Winged helix' DNA-binding domain"/>
    <property type="match status" value="1"/>
</dbReference>
<dbReference type="InterPro" id="IPR036390">
    <property type="entry name" value="WH_DNA-bd_sf"/>
</dbReference>